<accession>A0A8K1GBG1</accession>
<organism evidence="1 2">
    <name type="scientific">Zosterops borbonicus</name>
    <dbReference type="NCBI Taxonomy" id="364589"/>
    <lineage>
        <taxon>Eukaryota</taxon>
        <taxon>Metazoa</taxon>
        <taxon>Chordata</taxon>
        <taxon>Craniata</taxon>
        <taxon>Vertebrata</taxon>
        <taxon>Euteleostomi</taxon>
        <taxon>Archelosauria</taxon>
        <taxon>Archosauria</taxon>
        <taxon>Dinosauria</taxon>
        <taxon>Saurischia</taxon>
        <taxon>Theropoda</taxon>
        <taxon>Coelurosauria</taxon>
        <taxon>Aves</taxon>
        <taxon>Neognathae</taxon>
        <taxon>Neoaves</taxon>
        <taxon>Telluraves</taxon>
        <taxon>Australaves</taxon>
        <taxon>Passeriformes</taxon>
        <taxon>Sylvioidea</taxon>
        <taxon>Zosteropidae</taxon>
        <taxon>Zosterops</taxon>
    </lineage>
</organism>
<sequence length="110" mass="12506">MSQTTGSQQVILSAVSASFQIKTKLSSAVDTAEGWDAIQRNLDKLERWAHGNLMKFNKANCKVLHLGWENPKEEYRLDDELTDSSPEERDLRVLVNENLDMSQQCVLIAR</sequence>
<evidence type="ECO:0000313" key="1">
    <source>
        <dbReference type="EMBL" id="TRZ15178.1"/>
    </source>
</evidence>
<dbReference type="AlphaFoldDB" id="A0A8K1GBG1"/>
<evidence type="ECO:0008006" key="3">
    <source>
        <dbReference type="Google" id="ProtNLM"/>
    </source>
</evidence>
<proteinExistence type="predicted"/>
<evidence type="ECO:0000313" key="2">
    <source>
        <dbReference type="Proteomes" id="UP000796761"/>
    </source>
</evidence>
<dbReference type="OrthoDB" id="9170669at2759"/>
<reference evidence="1" key="1">
    <citation type="submission" date="2019-04" db="EMBL/GenBank/DDBJ databases">
        <title>Genome assembly of Zosterops borbonicus 15179.</title>
        <authorList>
            <person name="Leroy T."/>
            <person name="Anselmetti Y."/>
            <person name="Tilak M.-K."/>
            <person name="Nabholz B."/>
        </authorList>
    </citation>
    <scope>NUCLEOTIDE SEQUENCE</scope>
    <source>
        <strain evidence="1">HGM_15179</strain>
        <tissue evidence="1">Muscle</tissue>
    </source>
</reference>
<dbReference type="Proteomes" id="UP000796761">
    <property type="component" value="Unassembled WGS sequence"/>
</dbReference>
<gene>
    <name evidence="1" type="ORF">HGM15179_011932</name>
</gene>
<dbReference type="PANTHER" id="PTHR33332">
    <property type="entry name" value="REVERSE TRANSCRIPTASE DOMAIN-CONTAINING PROTEIN"/>
    <property type="match status" value="1"/>
</dbReference>
<dbReference type="EMBL" id="SWJQ01000381">
    <property type="protein sequence ID" value="TRZ15178.1"/>
    <property type="molecule type" value="Genomic_DNA"/>
</dbReference>
<keyword evidence="2" id="KW-1185">Reference proteome</keyword>
<name>A0A8K1GBG1_9PASS</name>
<comment type="caution">
    <text evidence="1">The sequence shown here is derived from an EMBL/GenBank/DDBJ whole genome shotgun (WGS) entry which is preliminary data.</text>
</comment>
<protein>
    <recommendedName>
        <fullName evidence="3">Rna-directed dna polymerase from mobile element jockey-like</fullName>
    </recommendedName>
</protein>